<dbReference type="Pfam" id="PF07980">
    <property type="entry name" value="SusD_RagB"/>
    <property type="match status" value="1"/>
</dbReference>
<feature type="domain" description="SusD-like N-terminal" evidence="8">
    <location>
        <begin position="67"/>
        <end position="236"/>
    </location>
</feature>
<dbReference type="Proteomes" id="UP000474777">
    <property type="component" value="Unassembled WGS sequence"/>
</dbReference>
<dbReference type="Gene3D" id="1.25.40.900">
    <property type="match status" value="1"/>
</dbReference>
<evidence type="ECO:0000256" key="5">
    <source>
        <dbReference type="ARBA" id="ARBA00023237"/>
    </source>
</evidence>
<proteinExistence type="inferred from homology"/>
<dbReference type="PROSITE" id="PS51257">
    <property type="entry name" value="PROKAR_LIPOPROTEIN"/>
    <property type="match status" value="1"/>
</dbReference>
<dbReference type="GO" id="GO:0009279">
    <property type="term" value="C:cell outer membrane"/>
    <property type="evidence" value="ECO:0007669"/>
    <property type="project" value="UniProtKB-SubCell"/>
</dbReference>
<evidence type="ECO:0000256" key="3">
    <source>
        <dbReference type="ARBA" id="ARBA00022729"/>
    </source>
</evidence>
<dbReference type="InterPro" id="IPR033985">
    <property type="entry name" value="SusD-like_N"/>
</dbReference>
<comment type="subcellular location">
    <subcellularLocation>
        <location evidence="1">Cell outer membrane</location>
    </subcellularLocation>
</comment>
<feature type="domain" description="RagB/SusD" evidence="7">
    <location>
        <begin position="342"/>
        <end position="474"/>
    </location>
</feature>
<dbReference type="Pfam" id="PF14322">
    <property type="entry name" value="SusD-like_3"/>
    <property type="match status" value="1"/>
</dbReference>
<dbReference type="EMBL" id="JAAGWD010000005">
    <property type="protein sequence ID" value="NEM98417.1"/>
    <property type="molecule type" value="Genomic_DNA"/>
</dbReference>
<reference evidence="9 10" key="1">
    <citation type="submission" date="2020-02" db="EMBL/GenBank/DDBJ databases">
        <authorList>
            <person name="Kim M.K."/>
        </authorList>
    </citation>
    <scope>NUCLEOTIDE SEQUENCE [LARGE SCALE GENOMIC DNA]</scope>
    <source>
        <strain evidence="9 10">BT327</strain>
    </source>
</reference>
<evidence type="ECO:0000259" key="7">
    <source>
        <dbReference type="Pfam" id="PF07980"/>
    </source>
</evidence>
<dbReference type="Gene3D" id="2.20.20.130">
    <property type="match status" value="1"/>
</dbReference>
<keyword evidence="5" id="KW-0998">Cell outer membrane</keyword>
<evidence type="ECO:0000256" key="6">
    <source>
        <dbReference type="SAM" id="Coils"/>
    </source>
</evidence>
<dbReference type="AlphaFoldDB" id="A0A6B3LY57"/>
<organism evidence="9 10">
    <name type="scientific">Pontibacter burrus</name>
    <dbReference type="NCBI Taxonomy" id="2704466"/>
    <lineage>
        <taxon>Bacteria</taxon>
        <taxon>Pseudomonadati</taxon>
        <taxon>Bacteroidota</taxon>
        <taxon>Cytophagia</taxon>
        <taxon>Cytophagales</taxon>
        <taxon>Hymenobacteraceae</taxon>
        <taxon>Pontibacter</taxon>
    </lineage>
</organism>
<evidence type="ECO:0000259" key="8">
    <source>
        <dbReference type="Pfam" id="PF14322"/>
    </source>
</evidence>
<evidence type="ECO:0000256" key="2">
    <source>
        <dbReference type="ARBA" id="ARBA00006275"/>
    </source>
</evidence>
<dbReference type="SUPFAM" id="SSF48452">
    <property type="entry name" value="TPR-like"/>
    <property type="match status" value="1"/>
</dbReference>
<keyword evidence="4" id="KW-0472">Membrane</keyword>
<sequence>MFNRKNILAFFICLPLLVGCESLLEKEPRDRLSEEETFKDLDGVKTALAGAYGSLVKIETYNARLMLYPDITAGNSHYVNRQTDFLYEEFNFRQTALEGTMQDTYSALYSILNTVNNIIKYTPTTLYATEKDKNRVLAEARMLRALLHFDLARLYARPYTHTANASHPGIVVNLKTRLYTDPLPERSTVAETYAAIEEDIVTALALFENSNPVFGGNSQYFFNSNAAKALLAKVYLYKSDWQNAYKLADEVIGSKQYQLVSTNNYTSSWSATTPSSESIFELAIGPNFSGTSLGSYYDLLDSKLTFAATNDLLSLYSDTDIRGAQSLFNSKEINGTLYYFTKKYGRGGVNATNIKLLRLSEMYLIRAEAAAELSNLEQANQDLNLIRLRADAVAEELNITDKTALLNAILLERRKELAFEGNLHYDLLRRKQGINRMDCSAQVCSLPYEDYRLILPLPKATTDVNPKLLQNPGY</sequence>
<evidence type="ECO:0000313" key="10">
    <source>
        <dbReference type="Proteomes" id="UP000474777"/>
    </source>
</evidence>
<comment type="caution">
    <text evidence="9">The sequence shown here is derived from an EMBL/GenBank/DDBJ whole genome shotgun (WGS) entry which is preliminary data.</text>
</comment>
<dbReference type="CDD" id="cd08977">
    <property type="entry name" value="SusD"/>
    <property type="match status" value="1"/>
</dbReference>
<gene>
    <name evidence="9" type="ORF">GXP69_11995</name>
</gene>
<evidence type="ECO:0000256" key="1">
    <source>
        <dbReference type="ARBA" id="ARBA00004442"/>
    </source>
</evidence>
<name>A0A6B3LY57_9BACT</name>
<keyword evidence="6" id="KW-0175">Coiled coil</keyword>
<feature type="coiled-coil region" evidence="6">
    <location>
        <begin position="366"/>
        <end position="396"/>
    </location>
</feature>
<protein>
    <submittedName>
        <fullName evidence="9">RagB/SusD family nutrient uptake outer membrane protein</fullName>
    </submittedName>
</protein>
<dbReference type="InterPro" id="IPR012944">
    <property type="entry name" value="SusD_RagB_dom"/>
</dbReference>
<dbReference type="Gene3D" id="1.25.40.390">
    <property type="match status" value="1"/>
</dbReference>
<keyword evidence="3" id="KW-0732">Signal</keyword>
<keyword evidence="10" id="KW-1185">Reference proteome</keyword>
<dbReference type="InterPro" id="IPR011990">
    <property type="entry name" value="TPR-like_helical_dom_sf"/>
</dbReference>
<accession>A0A6B3LY57</accession>
<evidence type="ECO:0000256" key="4">
    <source>
        <dbReference type="ARBA" id="ARBA00023136"/>
    </source>
</evidence>
<comment type="similarity">
    <text evidence="2">Belongs to the SusD family.</text>
</comment>
<dbReference type="RefSeq" id="WP_163915318.1">
    <property type="nucleotide sequence ID" value="NZ_JAAGWD010000005.1"/>
</dbReference>
<evidence type="ECO:0000313" key="9">
    <source>
        <dbReference type="EMBL" id="NEM98417.1"/>
    </source>
</evidence>